<protein>
    <submittedName>
        <fullName evidence="1">Uncharacterized protein</fullName>
    </submittedName>
</protein>
<dbReference type="EMBL" id="KV921910">
    <property type="protein sequence ID" value="ORE07108.1"/>
    <property type="molecule type" value="Genomic_DNA"/>
</dbReference>
<accession>A0A1X0R594</accession>
<evidence type="ECO:0000313" key="1">
    <source>
        <dbReference type="EMBL" id="ORE07108.1"/>
    </source>
</evidence>
<proteinExistence type="predicted"/>
<organism evidence="1">
    <name type="scientific">Rhizopus microsporus var. microsporus</name>
    <dbReference type="NCBI Taxonomy" id="86635"/>
    <lineage>
        <taxon>Eukaryota</taxon>
        <taxon>Fungi</taxon>
        <taxon>Fungi incertae sedis</taxon>
        <taxon>Mucoromycota</taxon>
        <taxon>Mucoromycotina</taxon>
        <taxon>Mucoromycetes</taxon>
        <taxon>Mucorales</taxon>
        <taxon>Mucorineae</taxon>
        <taxon>Rhizopodaceae</taxon>
        <taxon>Rhizopus</taxon>
    </lineage>
</organism>
<gene>
    <name evidence="1" type="ORF">BCV72DRAFT_304945</name>
</gene>
<reference evidence="1" key="1">
    <citation type="journal article" date="2016" name="Proc. Natl. Acad. Sci. U.S.A.">
        <title>Lipid metabolic changes in an early divergent fungus govern the establishment of a mutualistic symbiosis with endobacteria.</title>
        <authorList>
            <person name="Lastovetsky O.A."/>
            <person name="Gaspar M.L."/>
            <person name="Mondo S.J."/>
            <person name="LaButti K.M."/>
            <person name="Sandor L."/>
            <person name="Grigoriev I.V."/>
            <person name="Henry S.A."/>
            <person name="Pawlowska T.E."/>
        </authorList>
    </citation>
    <scope>NUCLEOTIDE SEQUENCE [LARGE SCALE GENOMIC DNA]</scope>
    <source>
        <strain evidence="1">ATCC 52814</strain>
    </source>
</reference>
<sequence length="142" mass="16250">MYHFAGLRILYSWHLKPLIVLHSDRFVLSMLFIYPSIDSGIADLPWILTDIIEKHKDFVYDLNGAAVTGDQGVENFSNNVSVVEYYNVFISNHCHMGYDLATAKVCFGGRITTVTNFTEILLSRIPTTVKEYLTKNKHTFLQ</sequence>
<dbReference type="AlphaFoldDB" id="A0A1X0R594"/>
<dbReference type="Proteomes" id="UP000242414">
    <property type="component" value="Unassembled WGS sequence"/>
</dbReference>
<name>A0A1X0R594_RHIZD</name>
<dbReference type="VEuPathDB" id="FungiDB:BCV72DRAFT_304945"/>